<dbReference type="EMBL" id="CP163439">
    <property type="protein sequence ID" value="XDQ39560.1"/>
    <property type="molecule type" value="Genomic_DNA"/>
</dbReference>
<dbReference type="GO" id="GO:0008270">
    <property type="term" value="F:zinc ion binding"/>
    <property type="evidence" value="ECO:0007669"/>
    <property type="project" value="UniProtKB-KW"/>
</dbReference>
<evidence type="ECO:0000256" key="2">
    <source>
        <dbReference type="ARBA" id="ARBA00022490"/>
    </source>
</evidence>
<dbReference type="PROSITE" id="PS00211">
    <property type="entry name" value="ABC_TRANSPORTER_1"/>
    <property type="match status" value="2"/>
</dbReference>
<dbReference type="PANTHER" id="PTHR43152">
    <property type="entry name" value="UVRABC SYSTEM PROTEIN A"/>
    <property type="match status" value="1"/>
</dbReference>
<accession>A0AB39QDD6</accession>
<protein>
    <recommendedName>
        <fullName evidence="15">UvrABC system protein A</fullName>
    </recommendedName>
    <alternativeName>
        <fullName evidence="16">Excinuclease ABC subunit A</fullName>
    </alternativeName>
</protein>
<evidence type="ECO:0000256" key="11">
    <source>
        <dbReference type="ARBA" id="ARBA00022881"/>
    </source>
</evidence>
<evidence type="ECO:0000256" key="10">
    <source>
        <dbReference type="ARBA" id="ARBA00022840"/>
    </source>
</evidence>
<keyword evidence="4" id="KW-0677">Repeat</keyword>
<dbReference type="InterPro" id="IPR041552">
    <property type="entry name" value="UvrA_DNA-bd"/>
</dbReference>
<keyword evidence="9" id="KW-0862">Zinc</keyword>
<reference evidence="18" key="1">
    <citation type="submission" date="2024-07" db="EMBL/GenBank/DDBJ databases">
        <authorList>
            <person name="Yu S.T."/>
        </authorList>
    </citation>
    <scope>NUCLEOTIDE SEQUENCE</scope>
    <source>
        <strain evidence="18">R28</strain>
    </source>
</reference>
<dbReference type="GO" id="GO:0005524">
    <property type="term" value="F:ATP binding"/>
    <property type="evidence" value="ECO:0007669"/>
    <property type="project" value="UniProtKB-KW"/>
</dbReference>
<evidence type="ECO:0000313" key="18">
    <source>
        <dbReference type="EMBL" id="XDQ39560.1"/>
    </source>
</evidence>
<dbReference type="Pfam" id="PF17755">
    <property type="entry name" value="UvrA_DNA-bind"/>
    <property type="match status" value="1"/>
</dbReference>
<evidence type="ECO:0000256" key="15">
    <source>
        <dbReference type="ARBA" id="ARBA00039316"/>
    </source>
</evidence>
<dbReference type="GO" id="GO:0004518">
    <property type="term" value="F:nuclease activity"/>
    <property type="evidence" value="ECO:0007669"/>
    <property type="project" value="UniProtKB-KW"/>
</dbReference>
<dbReference type="SMART" id="SM00382">
    <property type="entry name" value="AAA"/>
    <property type="match status" value="2"/>
</dbReference>
<dbReference type="AlphaFoldDB" id="A0AB39QDD6"/>
<evidence type="ECO:0000256" key="6">
    <source>
        <dbReference type="ARBA" id="ARBA00022763"/>
    </source>
</evidence>
<evidence type="ECO:0000256" key="12">
    <source>
        <dbReference type="ARBA" id="ARBA00023125"/>
    </source>
</evidence>
<keyword evidence="5" id="KW-0547">Nucleotide-binding</keyword>
<keyword evidence="7" id="KW-0228">DNA excision</keyword>
<keyword evidence="12" id="KW-0238">DNA-binding</keyword>
<dbReference type="GO" id="GO:0003677">
    <property type="term" value="F:DNA binding"/>
    <property type="evidence" value="ECO:0007669"/>
    <property type="project" value="UniProtKB-KW"/>
</dbReference>
<dbReference type="PROSITE" id="PS50893">
    <property type="entry name" value="ABC_TRANSPORTER_2"/>
    <property type="match status" value="1"/>
</dbReference>
<dbReference type="PANTHER" id="PTHR43152:SF1">
    <property type="entry name" value="UVRA PROTEIN"/>
    <property type="match status" value="1"/>
</dbReference>
<evidence type="ECO:0000256" key="13">
    <source>
        <dbReference type="ARBA" id="ARBA00023204"/>
    </source>
</evidence>
<keyword evidence="2" id="KW-0963">Cytoplasm</keyword>
<dbReference type="GO" id="GO:0016887">
    <property type="term" value="F:ATP hydrolysis activity"/>
    <property type="evidence" value="ECO:0007669"/>
    <property type="project" value="InterPro"/>
</dbReference>
<dbReference type="GO" id="GO:0005737">
    <property type="term" value="C:cytoplasm"/>
    <property type="evidence" value="ECO:0007669"/>
    <property type="project" value="UniProtKB-SubCell"/>
</dbReference>
<evidence type="ECO:0000259" key="17">
    <source>
        <dbReference type="PROSITE" id="PS50893"/>
    </source>
</evidence>
<dbReference type="InterPro" id="IPR017871">
    <property type="entry name" value="ABC_transporter-like_CS"/>
</dbReference>
<dbReference type="SUPFAM" id="SSF52540">
    <property type="entry name" value="P-loop containing nucleoside triphosphate hydrolases"/>
    <property type="match status" value="2"/>
</dbReference>
<dbReference type="GO" id="GO:0006281">
    <property type="term" value="P:DNA repair"/>
    <property type="evidence" value="ECO:0007669"/>
    <property type="project" value="UniProtKB-KW"/>
</dbReference>
<keyword evidence="8" id="KW-0863">Zinc-finger</keyword>
<keyword evidence="6" id="KW-0227">DNA damage</keyword>
<feature type="domain" description="ABC transporter" evidence="17">
    <location>
        <begin position="459"/>
        <end position="767"/>
    </location>
</feature>
<evidence type="ECO:0000256" key="8">
    <source>
        <dbReference type="ARBA" id="ARBA00022771"/>
    </source>
</evidence>
<dbReference type="Gene3D" id="3.40.50.300">
    <property type="entry name" value="P-loop containing nucleotide triphosphate hydrolases"/>
    <property type="match status" value="2"/>
</dbReference>
<evidence type="ECO:0000256" key="1">
    <source>
        <dbReference type="ARBA" id="ARBA00004496"/>
    </source>
</evidence>
<keyword evidence="3" id="KW-0479">Metal-binding</keyword>
<gene>
    <name evidence="18" type="ORF">AB5J49_42840</name>
</gene>
<dbReference type="InterPro" id="IPR003439">
    <property type="entry name" value="ABC_transporter-like_ATP-bd"/>
</dbReference>
<evidence type="ECO:0000256" key="16">
    <source>
        <dbReference type="ARBA" id="ARBA00042156"/>
    </source>
</evidence>
<comment type="subcellular location">
    <subcellularLocation>
        <location evidence="1">Cytoplasm</location>
    </subcellularLocation>
</comment>
<dbReference type="InterPro" id="IPR027417">
    <property type="entry name" value="P-loop_NTPase"/>
</dbReference>
<keyword evidence="11" id="KW-0267">Excision nuclease</keyword>
<evidence type="ECO:0000256" key="9">
    <source>
        <dbReference type="ARBA" id="ARBA00022833"/>
    </source>
</evidence>
<keyword evidence="10" id="KW-0067">ATP-binding</keyword>
<keyword evidence="13" id="KW-0234">DNA repair</keyword>
<proteinExistence type="inferred from homology"/>
<dbReference type="Pfam" id="PF00005">
    <property type="entry name" value="ABC_tran"/>
    <property type="match status" value="1"/>
</dbReference>
<evidence type="ECO:0000256" key="4">
    <source>
        <dbReference type="ARBA" id="ARBA00022737"/>
    </source>
</evidence>
<dbReference type="Gene3D" id="1.10.8.280">
    <property type="entry name" value="ABC transporter ATPase domain-like"/>
    <property type="match status" value="1"/>
</dbReference>
<evidence type="ECO:0000256" key="7">
    <source>
        <dbReference type="ARBA" id="ARBA00022769"/>
    </source>
</evidence>
<sequence>MHSPHDPYVRVRGAREHNLKGVDVDIPRDVLAVFTGVSGSGKSSLAFGTIYAEAQRRYFESVAPYARRLIHQVGAPKVGEITGLPPAVSLQQRRSAPTSRSSVGTVTNLSNSLRMLFSRAGDYPPGAERLDSDAFSPNTAAGACPQCHGLGQVHRTAEELLVPDPSLSIREGAIAAWPGAWQGKNLRDILDALGHDVDRPWRELPPENRRWILFTDEQPVVTVHPVRDADRIQRPYQGTYMSAHRYVMKTFSDSKSPTLRAKAERFLASAPCPACGGSRLRPEALAVTFAGRTIAELAALPLTELADILDGGTSETARVLTEDLKSRIGPVVELGLGYLGLDRATPTLSAGELQRLRLATQLRSGLFGVVYVLDEPSAGLHPADTEALLTVLARLKAAGNTVFVVEHHLDVVRGADWLVDVGPRAGEHGGQVLHSGPVAELAAVPESATARFLFDDSPIDVRQVRAPSGQLKVGPVTRHNLRGVSAEFPLGVFTAVTGVSGSGKSTLIGEITEDLAGVGRLVSVDQKPIGRTPRSNLATYTGLFDVVRKVFAGTDEARARGYGVGRFSFNVAGGRCETCQGEGFVSVELLFLPSTYAPCPDCGGARYHPETLQVAYRGRNIAQVLDLTVEAAADFFADTPAVARSLGTLLDVGLGYLRLGQPATELSGGEAQRIKLASELQRGRRGHTLYLLDEPTTGLHPADVEVLMRQLHGLVDAGHTVVVVEHDMSVVAGADWVIDLGPGGGDAGGRIVVAGPPAQVARERGSATAPYLARVMP</sequence>
<dbReference type="Gene3D" id="1.20.1580.10">
    <property type="entry name" value="ABC transporter ATPase like domain"/>
    <property type="match status" value="2"/>
</dbReference>
<dbReference type="RefSeq" id="WP_369174283.1">
    <property type="nucleotide sequence ID" value="NZ_CP163439.1"/>
</dbReference>
<evidence type="ECO:0000256" key="14">
    <source>
        <dbReference type="ARBA" id="ARBA00038000"/>
    </source>
</evidence>
<comment type="similarity">
    <text evidence="14">Belongs to the ABC transporter superfamily. UvrA family.</text>
</comment>
<dbReference type="InterPro" id="IPR003593">
    <property type="entry name" value="AAA+_ATPase"/>
</dbReference>
<evidence type="ECO:0000256" key="5">
    <source>
        <dbReference type="ARBA" id="ARBA00022741"/>
    </source>
</evidence>
<evidence type="ECO:0000256" key="3">
    <source>
        <dbReference type="ARBA" id="ARBA00022723"/>
    </source>
</evidence>
<name>A0AB39QDD6_9ACTN</name>
<dbReference type="CDD" id="cd03270">
    <property type="entry name" value="ABC_UvrA_I"/>
    <property type="match status" value="1"/>
</dbReference>
<organism evidence="18">
    <name type="scientific">Streptomyces sp. R28</name>
    <dbReference type="NCBI Taxonomy" id="3238628"/>
    <lineage>
        <taxon>Bacteria</taxon>
        <taxon>Bacillati</taxon>
        <taxon>Actinomycetota</taxon>
        <taxon>Actinomycetes</taxon>
        <taxon>Kitasatosporales</taxon>
        <taxon>Streptomycetaceae</taxon>
        <taxon>Streptomyces</taxon>
    </lineage>
</organism>